<reference evidence="9" key="1">
    <citation type="submission" date="2013-07" db="EMBL/GenBank/DDBJ databases">
        <authorList>
            <person name="McIlroy S."/>
        </authorList>
    </citation>
    <scope>NUCLEOTIDE SEQUENCE [LARGE SCALE GENOMIC DNA]</scope>
    <source>
        <strain evidence="9">Run_A_D11</strain>
    </source>
</reference>
<evidence type="ECO:0000259" key="8">
    <source>
        <dbReference type="Pfam" id="PF03061"/>
    </source>
</evidence>
<dbReference type="InterPro" id="IPR029069">
    <property type="entry name" value="HotDog_dom_sf"/>
</dbReference>
<evidence type="ECO:0000313" key="10">
    <source>
        <dbReference type="Proteomes" id="UP000035760"/>
    </source>
</evidence>
<dbReference type="Gene3D" id="3.10.129.10">
    <property type="entry name" value="Hotdog Thioesterase"/>
    <property type="match status" value="1"/>
</dbReference>
<sequence length="144" mass="15191">MHFKPANPDFAAVVRGSFATQGLMQLIGATLERVEPGAIDIALPFRDDLTQQHAFLHGAVTTAIADSAAGYAALSLMPAGSEVLSIEFKINLLRPATGLRFLAEGRVVKAGKTITVSRADVFGYADEKPIHIATLLATMISQAG</sequence>
<dbReference type="OrthoDB" id="4565299at2"/>
<organism evidence="9 10">
    <name type="scientific">Candidatus Competibacter denitrificans Run_A_D11</name>
    <dbReference type="NCBI Taxonomy" id="1400863"/>
    <lineage>
        <taxon>Bacteria</taxon>
        <taxon>Pseudomonadati</taxon>
        <taxon>Pseudomonadota</taxon>
        <taxon>Gammaproteobacteria</taxon>
        <taxon>Candidatus Competibacteraceae</taxon>
        <taxon>Candidatus Competibacter</taxon>
    </lineage>
</organism>
<keyword evidence="10" id="KW-1185">Reference proteome</keyword>
<dbReference type="PANTHER" id="PTHR43240:SF20">
    <property type="entry name" value="MEDIUM_LONG-CHAIN ACYL-COA THIOESTERASE YIGI"/>
    <property type="match status" value="1"/>
</dbReference>
<dbReference type="SUPFAM" id="SSF54637">
    <property type="entry name" value="Thioesterase/thiol ester dehydrase-isomerase"/>
    <property type="match status" value="1"/>
</dbReference>
<keyword evidence="1" id="KW-0378">Hydrolase</keyword>
<accession>W6MBP6</accession>
<evidence type="ECO:0000256" key="2">
    <source>
        <dbReference type="ARBA" id="ARBA00035880"/>
    </source>
</evidence>
<evidence type="ECO:0000256" key="4">
    <source>
        <dbReference type="ARBA" id="ARBA00038381"/>
    </source>
</evidence>
<comment type="catalytic activity">
    <reaction evidence="7">
        <text>a medium-chain fatty acyl-CoA + H2O = a medium-chain fatty acid + CoA + H(+)</text>
        <dbReference type="Rhea" id="RHEA:68184"/>
        <dbReference type="ChEBI" id="CHEBI:15377"/>
        <dbReference type="ChEBI" id="CHEBI:15378"/>
        <dbReference type="ChEBI" id="CHEBI:57287"/>
        <dbReference type="ChEBI" id="CHEBI:59558"/>
        <dbReference type="ChEBI" id="CHEBI:90546"/>
    </reaction>
</comment>
<dbReference type="InterPro" id="IPR006683">
    <property type="entry name" value="Thioestr_dom"/>
</dbReference>
<dbReference type="EC" id="3.1.2.20" evidence="5"/>
<dbReference type="EMBL" id="CBTJ020000068">
    <property type="protein sequence ID" value="CDI03580.1"/>
    <property type="molecule type" value="Genomic_DNA"/>
</dbReference>
<evidence type="ECO:0000256" key="7">
    <source>
        <dbReference type="ARBA" id="ARBA00048062"/>
    </source>
</evidence>
<name>W6MBP6_9GAMM</name>
<comment type="caution">
    <text evidence="9">The sequence shown here is derived from an EMBL/GenBank/DDBJ whole genome shotgun (WGS) entry which is preliminary data.</text>
</comment>
<dbReference type="CDD" id="cd03443">
    <property type="entry name" value="PaaI_thioesterase"/>
    <property type="match status" value="1"/>
</dbReference>
<dbReference type="RefSeq" id="WP_048674382.1">
    <property type="nucleotide sequence ID" value="NZ_CBTJ020000068.1"/>
</dbReference>
<proteinExistence type="inferred from homology"/>
<dbReference type="InterPro" id="IPR003736">
    <property type="entry name" value="PAAI_dom"/>
</dbReference>
<dbReference type="AlphaFoldDB" id="W6MBP6"/>
<evidence type="ECO:0000313" key="9">
    <source>
        <dbReference type="EMBL" id="CDI03580.1"/>
    </source>
</evidence>
<feature type="domain" description="Thioesterase" evidence="8">
    <location>
        <begin position="55"/>
        <end position="122"/>
    </location>
</feature>
<gene>
    <name evidence="9" type="ORF">BN873_590030</name>
</gene>
<evidence type="ECO:0000256" key="3">
    <source>
        <dbReference type="ARBA" id="ARBA00036002"/>
    </source>
</evidence>
<comment type="catalytic activity">
    <reaction evidence="2">
        <text>a fatty acyl-CoA + H2O = a fatty acid + CoA + H(+)</text>
        <dbReference type="Rhea" id="RHEA:16781"/>
        <dbReference type="ChEBI" id="CHEBI:15377"/>
        <dbReference type="ChEBI" id="CHEBI:15378"/>
        <dbReference type="ChEBI" id="CHEBI:28868"/>
        <dbReference type="ChEBI" id="CHEBI:57287"/>
        <dbReference type="ChEBI" id="CHEBI:77636"/>
        <dbReference type="EC" id="3.1.2.20"/>
    </reaction>
</comment>
<dbReference type="PANTHER" id="PTHR43240">
    <property type="entry name" value="1,4-DIHYDROXY-2-NAPHTHOYL-COA THIOESTERASE 1"/>
    <property type="match status" value="1"/>
</dbReference>
<dbReference type="NCBIfam" id="TIGR00369">
    <property type="entry name" value="unchar_dom_1"/>
    <property type="match status" value="1"/>
</dbReference>
<comment type="catalytic activity">
    <reaction evidence="3">
        <text>a long-chain fatty acyl-CoA + H2O = a long-chain fatty acid + CoA + H(+)</text>
        <dbReference type="Rhea" id="RHEA:67680"/>
        <dbReference type="ChEBI" id="CHEBI:15377"/>
        <dbReference type="ChEBI" id="CHEBI:15378"/>
        <dbReference type="ChEBI" id="CHEBI:57287"/>
        <dbReference type="ChEBI" id="CHEBI:57560"/>
        <dbReference type="ChEBI" id="CHEBI:83139"/>
    </reaction>
</comment>
<evidence type="ECO:0000256" key="6">
    <source>
        <dbReference type="ARBA" id="ARBA00040062"/>
    </source>
</evidence>
<dbReference type="Proteomes" id="UP000035760">
    <property type="component" value="Unassembled WGS sequence"/>
</dbReference>
<protein>
    <recommendedName>
        <fullName evidence="6">Medium/long-chain acyl-CoA thioesterase YigI</fullName>
        <ecNumber evidence="5">3.1.2.20</ecNumber>
    </recommendedName>
</protein>
<evidence type="ECO:0000256" key="5">
    <source>
        <dbReference type="ARBA" id="ARBA00038894"/>
    </source>
</evidence>
<reference evidence="9" key="2">
    <citation type="submission" date="2014-03" db="EMBL/GenBank/DDBJ databases">
        <title>Candidatus Competibacter-lineage genomes retrieved from metagenomes reveal functional metabolic diversity.</title>
        <authorList>
            <person name="McIlroy S.J."/>
            <person name="Albertsen M."/>
            <person name="Andresen E.K."/>
            <person name="Saunders A.M."/>
            <person name="Kristiansen R."/>
            <person name="Stokholm-Bjerregaard M."/>
            <person name="Nielsen K.L."/>
            <person name="Nielsen P.H."/>
        </authorList>
    </citation>
    <scope>NUCLEOTIDE SEQUENCE</scope>
    <source>
        <strain evidence="9">Run_A_D11</strain>
    </source>
</reference>
<evidence type="ECO:0000256" key="1">
    <source>
        <dbReference type="ARBA" id="ARBA00022801"/>
    </source>
</evidence>
<dbReference type="Pfam" id="PF03061">
    <property type="entry name" value="4HBT"/>
    <property type="match status" value="1"/>
</dbReference>
<comment type="similarity">
    <text evidence="4">Belongs to the YigI thioesterase family.</text>
</comment>
<dbReference type="GO" id="GO:0047617">
    <property type="term" value="F:fatty acyl-CoA hydrolase activity"/>
    <property type="evidence" value="ECO:0007669"/>
    <property type="project" value="UniProtKB-EC"/>
</dbReference>
<dbReference type="STRING" id="1400863.BN873_590030"/>